<accession>A0AAN8J544</accession>
<evidence type="ECO:0000313" key="2">
    <source>
        <dbReference type="Proteomes" id="UP001347796"/>
    </source>
</evidence>
<dbReference type="EMBL" id="JAZGQO010000015">
    <property type="protein sequence ID" value="KAK6169702.1"/>
    <property type="molecule type" value="Genomic_DNA"/>
</dbReference>
<evidence type="ECO:0000313" key="1">
    <source>
        <dbReference type="EMBL" id="KAK6169702.1"/>
    </source>
</evidence>
<sequence length="116" mass="13211">MVTILIFKDITKKQFAVLFIPTEAALLQKCKPTYLKVVQSQSMFDVPKLALTATSTIKIQTDIYQFLGFQPQSTEIVALLPDRPNIFLQILESSEKFEELQGLIEIIQGQLHLNKE</sequence>
<reference evidence="1 2" key="1">
    <citation type="submission" date="2024-01" db="EMBL/GenBank/DDBJ databases">
        <title>The genome of the rayed Mediterranean limpet Patella caerulea (Linnaeus, 1758).</title>
        <authorList>
            <person name="Anh-Thu Weber A."/>
            <person name="Halstead-Nussloch G."/>
        </authorList>
    </citation>
    <scope>NUCLEOTIDE SEQUENCE [LARGE SCALE GENOMIC DNA]</scope>
    <source>
        <strain evidence="1">AATW-2023a</strain>
        <tissue evidence="1">Whole specimen</tissue>
    </source>
</reference>
<proteinExistence type="predicted"/>
<comment type="caution">
    <text evidence="1">The sequence shown here is derived from an EMBL/GenBank/DDBJ whole genome shotgun (WGS) entry which is preliminary data.</text>
</comment>
<keyword evidence="2" id="KW-1185">Reference proteome</keyword>
<dbReference type="AlphaFoldDB" id="A0AAN8J544"/>
<protein>
    <submittedName>
        <fullName evidence="1">Uncharacterized protein</fullName>
    </submittedName>
</protein>
<gene>
    <name evidence="1" type="ORF">SNE40_020697</name>
</gene>
<name>A0AAN8J544_PATCE</name>
<organism evidence="1 2">
    <name type="scientific">Patella caerulea</name>
    <name type="common">Rayed Mediterranean limpet</name>
    <dbReference type="NCBI Taxonomy" id="87958"/>
    <lineage>
        <taxon>Eukaryota</taxon>
        <taxon>Metazoa</taxon>
        <taxon>Spiralia</taxon>
        <taxon>Lophotrochozoa</taxon>
        <taxon>Mollusca</taxon>
        <taxon>Gastropoda</taxon>
        <taxon>Patellogastropoda</taxon>
        <taxon>Patelloidea</taxon>
        <taxon>Patellidae</taxon>
        <taxon>Patella</taxon>
    </lineage>
</organism>
<dbReference type="Proteomes" id="UP001347796">
    <property type="component" value="Unassembled WGS sequence"/>
</dbReference>